<reference evidence="2" key="1">
    <citation type="submission" date="2022-12" db="EMBL/GenBank/DDBJ databases">
        <authorList>
            <person name="Alioto T."/>
            <person name="Alioto T."/>
            <person name="Gomez Garrido J."/>
        </authorList>
    </citation>
    <scope>NUCLEOTIDE SEQUENCE</scope>
</reference>
<protein>
    <submittedName>
        <fullName evidence="2">Uncharacterized protein</fullName>
    </submittedName>
</protein>
<evidence type="ECO:0000313" key="2">
    <source>
        <dbReference type="EMBL" id="CAI5780439.1"/>
    </source>
</evidence>
<evidence type="ECO:0000313" key="3">
    <source>
        <dbReference type="Proteomes" id="UP001178461"/>
    </source>
</evidence>
<sequence>YNNSTSKYKNNLFGIDGKTKDSQMSKGSLKIASMIYYIFYIKITNQGGHTQEGDMWRWEVPARKAGQEGSLRGGKEGGTQQGTNDIPLPEEGEFKGLMQKSLKERLLLSLQPPSISLLTRSEPVCNVQTSSGNPSNSTAIKLPTKNIAANRYRSAADSEYNQRFHEMETQQKEHNSVKQPRTCRSEAVRKHVKVQPSEIAIICLESLGQEFMETSEVGNPAKR</sequence>
<name>A0AA35KMR3_9SAUR</name>
<proteinExistence type="predicted"/>
<feature type="non-terminal residue" evidence="2">
    <location>
        <position position="1"/>
    </location>
</feature>
<dbReference type="AlphaFoldDB" id="A0AA35KMR3"/>
<dbReference type="EMBL" id="OX395132">
    <property type="protein sequence ID" value="CAI5780439.1"/>
    <property type="molecule type" value="Genomic_DNA"/>
</dbReference>
<accession>A0AA35KMR3</accession>
<keyword evidence="3" id="KW-1185">Reference proteome</keyword>
<evidence type="ECO:0000256" key="1">
    <source>
        <dbReference type="SAM" id="MobiDB-lite"/>
    </source>
</evidence>
<dbReference type="Proteomes" id="UP001178461">
    <property type="component" value="Chromosome 7"/>
</dbReference>
<feature type="region of interest" description="Disordered" evidence="1">
    <location>
        <begin position="65"/>
        <end position="86"/>
    </location>
</feature>
<organism evidence="2 3">
    <name type="scientific">Podarcis lilfordi</name>
    <name type="common">Lilford's wall lizard</name>
    <dbReference type="NCBI Taxonomy" id="74358"/>
    <lineage>
        <taxon>Eukaryota</taxon>
        <taxon>Metazoa</taxon>
        <taxon>Chordata</taxon>
        <taxon>Craniata</taxon>
        <taxon>Vertebrata</taxon>
        <taxon>Euteleostomi</taxon>
        <taxon>Lepidosauria</taxon>
        <taxon>Squamata</taxon>
        <taxon>Bifurcata</taxon>
        <taxon>Unidentata</taxon>
        <taxon>Episquamata</taxon>
        <taxon>Laterata</taxon>
        <taxon>Lacertibaenia</taxon>
        <taxon>Lacertidae</taxon>
        <taxon>Podarcis</taxon>
    </lineage>
</organism>
<gene>
    <name evidence="2" type="ORF">PODLI_1B036344</name>
</gene>
<feature type="non-terminal residue" evidence="2">
    <location>
        <position position="223"/>
    </location>
</feature>